<dbReference type="GO" id="GO:0016787">
    <property type="term" value="F:hydrolase activity"/>
    <property type="evidence" value="ECO:0007669"/>
    <property type="project" value="UniProtKB-KW"/>
</dbReference>
<reference evidence="2 3" key="1">
    <citation type="submission" date="2014-07" db="EMBL/GenBank/DDBJ databases">
        <title>Genome of Chryseobacterium luteum DSM 18605.</title>
        <authorList>
            <person name="Stropko S.J."/>
            <person name="Pipes S.E."/>
            <person name="Newman J.D."/>
        </authorList>
    </citation>
    <scope>NUCLEOTIDE SEQUENCE [LARGE SCALE GENOMIC DNA]</scope>
    <source>
        <strain evidence="2 3">DSM 18605</strain>
    </source>
</reference>
<sequence length="119" mass="13676">MKIITHTGNNIKIAEIISDEIIIQSVQDGLDLLGDIYYQGFDKVIMYEKNVTPEFFDLKTKIAGDILQKFSNYRISLAIVGEFDKYESKSMKDFIFESNKTKHINFVETLEDALNRLGS</sequence>
<keyword evidence="2" id="KW-0378">Hydrolase</keyword>
<dbReference type="EMBL" id="JPRO01000017">
    <property type="protein sequence ID" value="KFF01505.1"/>
    <property type="molecule type" value="Genomic_DNA"/>
</dbReference>
<proteinExistence type="predicted"/>
<evidence type="ECO:0000259" key="1">
    <source>
        <dbReference type="Pfam" id="PF13788"/>
    </source>
</evidence>
<evidence type="ECO:0000313" key="2">
    <source>
        <dbReference type="EMBL" id="KFF01505.1"/>
    </source>
</evidence>
<keyword evidence="3" id="KW-1185">Reference proteome</keyword>
<dbReference type="eggNOG" id="COG1695">
    <property type="taxonomic scope" value="Bacteria"/>
</dbReference>
<gene>
    <name evidence="2" type="ORF">IX38_17600</name>
</gene>
<accession>A0A085ZAP1</accession>
<organism evidence="2 3">
    <name type="scientific">Chryseobacterium luteum</name>
    <dbReference type="NCBI Taxonomy" id="421531"/>
    <lineage>
        <taxon>Bacteria</taxon>
        <taxon>Pseudomonadati</taxon>
        <taxon>Bacteroidota</taxon>
        <taxon>Flavobacteriia</taxon>
        <taxon>Flavobacteriales</taxon>
        <taxon>Weeksellaceae</taxon>
        <taxon>Chryseobacterium group</taxon>
        <taxon>Chryseobacterium</taxon>
    </lineage>
</organism>
<dbReference type="Proteomes" id="UP000028703">
    <property type="component" value="Unassembled WGS sequence"/>
</dbReference>
<dbReference type="STRING" id="421531.IX38_17600"/>
<dbReference type="InterPro" id="IPR025438">
    <property type="entry name" value="DUF4180"/>
</dbReference>
<dbReference type="OrthoDB" id="8595425at2"/>
<comment type="caution">
    <text evidence="2">The sequence shown here is derived from an EMBL/GenBank/DDBJ whole genome shotgun (WGS) entry which is preliminary data.</text>
</comment>
<evidence type="ECO:0000313" key="3">
    <source>
        <dbReference type="Proteomes" id="UP000028703"/>
    </source>
</evidence>
<name>A0A085ZAP1_9FLAO</name>
<dbReference type="AlphaFoldDB" id="A0A085ZAP1"/>
<dbReference type="Pfam" id="PF13788">
    <property type="entry name" value="DUF4180"/>
    <property type="match status" value="1"/>
</dbReference>
<dbReference type="RefSeq" id="WP_034706892.1">
    <property type="nucleotide sequence ID" value="NZ_JPRO01000017.1"/>
</dbReference>
<feature type="domain" description="DUF4180" evidence="1">
    <location>
        <begin position="9"/>
        <end position="117"/>
    </location>
</feature>
<protein>
    <submittedName>
        <fullName evidence="2">Alpha/beta hydrolase</fullName>
    </submittedName>
</protein>